<feature type="compositionally biased region" description="Acidic residues" evidence="1">
    <location>
        <begin position="59"/>
        <end position="70"/>
    </location>
</feature>
<keyword evidence="4" id="KW-1185">Reference proteome</keyword>
<feature type="domain" description="AMIN-like" evidence="2">
    <location>
        <begin position="102"/>
        <end position="227"/>
    </location>
</feature>
<dbReference type="InterPro" id="IPR056303">
    <property type="entry name" value="AMIN-like"/>
</dbReference>
<accession>A0A1H8SZZ7</accession>
<feature type="compositionally biased region" description="Low complexity" evidence="1">
    <location>
        <begin position="43"/>
        <end position="58"/>
    </location>
</feature>
<dbReference type="Pfam" id="PF24837">
    <property type="entry name" value="AMIN-like"/>
    <property type="match status" value="1"/>
</dbReference>
<dbReference type="OrthoDB" id="3393679at2"/>
<feature type="region of interest" description="Disordered" evidence="1">
    <location>
        <begin position="34"/>
        <end position="104"/>
    </location>
</feature>
<evidence type="ECO:0000256" key="1">
    <source>
        <dbReference type="SAM" id="MobiDB-lite"/>
    </source>
</evidence>
<reference evidence="4" key="1">
    <citation type="submission" date="2016-10" db="EMBL/GenBank/DDBJ databases">
        <authorList>
            <person name="Varghese N."/>
            <person name="Submissions S."/>
        </authorList>
    </citation>
    <scope>NUCLEOTIDE SEQUENCE [LARGE SCALE GENOMIC DNA]</scope>
    <source>
        <strain evidence="4">DSM 45413</strain>
    </source>
</reference>
<gene>
    <name evidence="3" type="ORF">SAMN05660991_01968</name>
</gene>
<dbReference type="Proteomes" id="UP000198960">
    <property type="component" value="Unassembled WGS sequence"/>
</dbReference>
<evidence type="ECO:0000313" key="3">
    <source>
        <dbReference type="EMBL" id="SEO84370.1"/>
    </source>
</evidence>
<dbReference type="RefSeq" id="WP_091942580.1">
    <property type="nucleotide sequence ID" value="NZ_FOEE01000005.1"/>
</dbReference>
<name>A0A1H8SZZ7_9ACTN</name>
<dbReference type="AlphaFoldDB" id="A0A1H8SZZ7"/>
<proteinExistence type="predicted"/>
<evidence type="ECO:0000259" key="2">
    <source>
        <dbReference type="Pfam" id="PF24837"/>
    </source>
</evidence>
<protein>
    <recommendedName>
        <fullName evidence="2">AMIN-like domain-containing protein</fullName>
    </recommendedName>
</protein>
<organism evidence="3 4">
    <name type="scientific">Trujillonella endophytica</name>
    <dbReference type="NCBI Taxonomy" id="673521"/>
    <lineage>
        <taxon>Bacteria</taxon>
        <taxon>Bacillati</taxon>
        <taxon>Actinomycetota</taxon>
        <taxon>Actinomycetes</taxon>
        <taxon>Geodermatophilales</taxon>
        <taxon>Geodermatophilaceae</taxon>
        <taxon>Trujillonella</taxon>
    </lineage>
</organism>
<dbReference type="EMBL" id="FOEE01000005">
    <property type="protein sequence ID" value="SEO84370.1"/>
    <property type="molecule type" value="Genomic_DNA"/>
</dbReference>
<evidence type="ECO:0000313" key="4">
    <source>
        <dbReference type="Proteomes" id="UP000198960"/>
    </source>
</evidence>
<dbReference type="PROSITE" id="PS51257">
    <property type="entry name" value="PROKAR_LIPOPROTEIN"/>
    <property type="match status" value="1"/>
</dbReference>
<sequence length="230" mass="23400">MVRALPDGRTRNRARGVLVVVLLLGGLVACGGDDDGDGDDSGADATPSSSAAAPSPTDADGDDGTGDDGGSDGGDGTGSPQPPFPADTRPDTQDASGDALGNVTDIRIGRHEGYDRVVLEFEGTGTPGWDVRYTDQPARQGSGEPVDLAGEAALQVTVTGVGYPPDTGIVEYSGPPRLSAADTEVVTEVFFDGTFEGVTAVLAGTRAEVPFRVYLLEAPARIVIEVADPA</sequence>
<dbReference type="STRING" id="673521.SAMN05660991_01968"/>